<dbReference type="InterPro" id="IPR025874">
    <property type="entry name" value="DZR"/>
</dbReference>
<sequence>MNIDPQILNNIILIATSLGVSFIVALWMSIIFWVIRDIRSRSRDPFVGLLSFLLVIILPIFGIFIYWIIRPNQTIEQKYQTALEEEALLKELEKKQNCPGCGRMIEDDWILCPSCHTRIKKICISCGKILELPWNLCPFCGNPQQKVYKTDKAQANLYQLDKKD</sequence>
<name>A0A0S7BLV5_9CHLR</name>
<accession>A0A0S7BLV5</accession>
<dbReference type="STRING" id="1678840.ATC1_131278"/>
<evidence type="ECO:0000256" key="1">
    <source>
        <dbReference type="SAM" id="Phobius"/>
    </source>
</evidence>
<keyword evidence="1" id="KW-1133">Transmembrane helix</keyword>
<reference evidence="3" key="1">
    <citation type="journal article" date="2015" name="Genome Announc.">
        <title>Draft Genome Sequence of Anaerolineae Strain TC1, a Novel Isolate from a Methanogenic Wastewater Treatment System.</title>
        <authorList>
            <person name="Matsuura N."/>
            <person name="Tourlousse D.M."/>
            <person name="Sun L."/>
            <person name="Toyonaga M."/>
            <person name="Kuroda K."/>
            <person name="Ohashi A."/>
            <person name="Cruz R."/>
            <person name="Yamaguchi T."/>
            <person name="Sekiguchi Y."/>
        </authorList>
    </citation>
    <scope>NUCLEOTIDE SEQUENCE [LARGE SCALE GENOMIC DNA]</scope>
    <source>
        <strain evidence="3">TC1</strain>
    </source>
</reference>
<dbReference type="OrthoDB" id="160444at2"/>
<protein>
    <submittedName>
        <fullName evidence="3">Double zinc ribbon</fullName>
    </submittedName>
</protein>
<dbReference type="Pfam" id="PF12773">
    <property type="entry name" value="DZR"/>
    <property type="match status" value="1"/>
</dbReference>
<dbReference type="Proteomes" id="UP000053370">
    <property type="component" value="Unassembled WGS sequence"/>
</dbReference>
<feature type="transmembrane region" description="Helical" evidence="1">
    <location>
        <begin position="12"/>
        <end position="35"/>
    </location>
</feature>
<proteinExistence type="predicted"/>
<feature type="domain" description="DZANK-type" evidence="2">
    <location>
        <begin position="98"/>
        <end position="141"/>
    </location>
</feature>
<dbReference type="PATRIC" id="fig|1678840.3.peg.2727"/>
<evidence type="ECO:0000313" key="4">
    <source>
        <dbReference type="Proteomes" id="UP000053370"/>
    </source>
</evidence>
<keyword evidence="1" id="KW-0472">Membrane</keyword>
<dbReference type="AlphaFoldDB" id="A0A0S7BLV5"/>
<gene>
    <name evidence="3" type="ORF">ATC1_131278</name>
</gene>
<keyword evidence="1" id="KW-0812">Transmembrane</keyword>
<keyword evidence="4" id="KW-1185">Reference proteome</keyword>
<evidence type="ECO:0000313" key="3">
    <source>
        <dbReference type="EMBL" id="GAP41293.1"/>
    </source>
</evidence>
<evidence type="ECO:0000259" key="2">
    <source>
        <dbReference type="Pfam" id="PF12773"/>
    </source>
</evidence>
<dbReference type="RefSeq" id="WP_062282211.1">
    <property type="nucleotide sequence ID" value="NZ_DF968181.1"/>
</dbReference>
<dbReference type="EMBL" id="DF968181">
    <property type="protein sequence ID" value="GAP41293.1"/>
    <property type="molecule type" value="Genomic_DNA"/>
</dbReference>
<feature type="transmembrane region" description="Helical" evidence="1">
    <location>
        <begin position="47"/>
        <end position="69"/>
    </location>
</feature>
<organism evidence="3">
    <name type="scientific">Flexilinea flocculi</name>
    <dbReference type="NCBI Taxonomy" id="1678840"/>
    <lineage>
        <taxon>Bacteria</taxon>
        <taxon>Bacillati</taxon>
        <taxon>Chloroflexota</taxon>
        <taxon>Anaerolineae</taxon>
        <taxon>Anaerolineales</taxon>
        <taxon>Anaerolineaceae</taxon>
        <taxon>Flexilinea</taxon>
    </lineage>
</organism>